<dbReference type="InterPro" id="IPR004360">
    <property type="entry name" value="Glyas_Fos-R_dOase_dom"/>
</dbReference>
<dbReference type="SUPFAM" id="SSF54593">
    <property type="entry name" value="Glyoxalase/Bleomycin resistance protein/Dihydroxybiphenyl dioxygenase"/>
    <property type="match status" value="1"/>
</dbReference>
<dbReference type="GO" id="GO:0051213">
    <property type="term" value="F:dioxygenase activity"/>
    <property type="evidence" value="ECO:0007669"/>
    <property type="project" value="UniProtKB-KW"/>
</dbReference>
<dbReference type="GO" id="GO:0004462">
    <property type="term" value="F:lactoylglutathione lyase activity"/>
    <property type="evidence" value="ECO:0007669"/>
    <property type="project" value="InterPro"/>
</dbReference>
<keyword evidence="10" id="KW-1185">Reference proteome</keyword>
<comment type="subunit">
    <text evidence="2">Homotetramer.</text>
</comment>
<dbReference type="Gene3D" id="3.10.180.10">
    <property type="entry name" value="2,3-Dihydroxybiphenyl 1,2-Dioxygenase, domain 1"/>
    <property type="match status" value="2"/>
</dbReference>
<evidence type="ECO:0000256" key="3">
    <source>
        <dbReference type="ARBA" id="ARBA00022723"/>
    </source>
</evidence>
<keyword evidence="3" id="KW-0479">Metal-binding</keyword>
<evidence type="ECO:0000259" key="8">
    <source>
        <dbReference type="PROSITE" id="PS51819"/>
    </source>
</evidence>
<evidence type="ECO:0000256" key="5">
    <source>
        <dbReference type="ARBA" id="ARBA00022797"/>
    </source>
</evidence>
<accession>A0A3N6MH44</accession>
<dbReference type="Pfam" id="PF00903">
    <property type="entry name" value="Glyoxalase"/>
    <property type="match status" value="1"/>
</dbReference>
<evidence type="ECO:0000256" key="6">
    <source>
        <dbReference type="ARBA" id="ARBA00022964"/>
    </source>
</evidence>
<feature type="domain" description="VOC" evidence="8">
    <location>
        <begin position="6"/>
        <end position="117"/>
    </location>
</feature>
<dbReference type="PROSITE" id="PS00934">
    <property type="entry name" value="GLYOXALASE_I_1"/>
    <property type="match status" value="1"/>
</dbReference>
<evidence type="ECO:0000256" key="1">
    <source>
        <dbReference type="ARBA" id="ARBA00008784"/>
    </source>
</evidence>
<dbReference type="PROSITE" id="PS51819">
    <property type="entry name" value="VOC"/>
    <property type="match status" value="2"/>
</dbReference>
<name>A0A3N6MH44_NATCH</name>
<evidence type="ECO:0000313" key="10">
    <source>
        <dbReference type="Proteomes" id="UP000281431"/>
    </source>
</evidence>
<comment type="caution">
    <text evidence="9">The sequence shown here is derived from an EMBL/GenBank/DDBJ whole genome shotgun (WGS) entry which is preliminary data.</text>
</comment>
<dbReference type="InterPro" id="IPR037523">
    <property type="entry name" value="VOC_core"/>
</dbReference>
<evidence type="ECO:0000313" key="9">
    <source>
        <dbReference type="EMBL" id="RQH02398.1"/>
    </source>
</evidence>
<dbReference type="InterPro" id="IPR051332">
    <property type="entry name" value="Fosfomycin_Res_Enzymes"/>
</dbReference>
<evidence type="ECO:0000256" key="7">
    <source>
        <dbReference type="ARBA" id="ARBA00023002"/>
    </source>
</evidence>
<keyword evidence="6 9" id="KW-0223">Dioxygenase</keyword>
<dbReference type="PANTHER" id="PTHR36113">
    <property type="entry name" value="LYASE, PUTATIVE-RELATED-RELATED"/>
    <property type="match status" value="1"/>
</dbReference>
<dbReference type="InterPro" id="IPR018146">
    <property type="entry name" value="Glyoxalase_1_CS"/>
</dbReference>
<keyword evidence="5" id="KW-0058">Aromatic hydrocarbons catabolism</keyword>
<organism evidence="9 10">
    <name type="scientific">Natrarchaeobius chitinivorans</name>
    <dbReference type="NCBI Taxonomy" id="1679083"/>
    <lineage>
        <taxon>Archaea</taxon>
        <taxon>Methanobacteriati</taxon>
        <taxon>Methanobacteriota</taxon>
        <taxon>Stenosarchaea group</taxon>
        <taxon>Halobacteria</taxon>
        <taxon>Halobacteriales</taxon>
        <taxon>Natrialbaceae</taxon>
        <taxon>Natrarchaeobius</taxon>
    </lineage>
</organism>
<dbReference type="EMBL" id="REFZ01000002">
    <property type="protein sequence ID" value="RQH02398.1"/>
    <property type="molecule type" value="Genomic_DNA"/>
</dbReference>
<dbReference type="GO" id="GO:0046872">
    <property type="term" value="F:metal ion binding"/>
    <property type="evidence" value="ECO:0007669"/>
    <property type="project" value="UniProtKB-KW"/>
</dbReference>
<dbReference type="AlphaFoldDB" id="A0A3N6MH44"/>
<gene>
    <name evidence="9" type="ORF">EA472_03590</name>
</gene>
<evidence type="ECO:0000256" key="2">
    <source>
        <dbReference type="ARBA" id="ARBA00011881"/>
    </source>
</evidence>
<dbReference type="Proteomes" id="UP000281431">
    <property type="component" value="Unassembled WGS sequence"/>
</dbReference>
<dbReference type="InterPro" id="IPR054560">
    <property type="entry name" value="XylE-like_N"/>
</dbReference>
<comment type="similarity">
    <text evidence="1">Belongs to the extradiol ring-cleavage dioxygenase family.</text>
</comment>
<keyword evidence="4" id="KW-0677">Repeat</keyword>
<dbReference type="PANTHER" id="PTHR36113:SF6">
    <property type="entry name" value="FOSFOMYCIN RESISTANCE PROTEIN FOSX"/>
    <property type="match status" value="1"/>
</dbReference>
<feature type="domain" description="VOC" evidence="8">
    <location>
        <begin position="139"/>
        <end position="260"/>
    </location>
</feature>
<dbReference type="Pfam" id="PF22247">
    <property type="entry name" value="Diox-like_N"/>
    <property type="match status" value="1"/>
</dbReference>
<evidence type="ECO:0000256" key="4">
    <source>
        <dbReference type="ARBA" id="ARBA00022737"/>
    </source>
</evidence>
<proteinExistence type="inferred from homology"/>
<reference evidence="9 10" key="1">
    <citation type="submission" date="2018-10" db="EMBL/GenBank/DDBJ databases">
        <title>Natrarchaeobius chitinivorans gen. nov., sp. nov., and Natrarchaeobius haloalkaliphilus sp. nov., alkaliphilic, chitin-utilizing haloarchaea from hypersaline alkaline lakes.</title>
        <authorList>
            <person name="Sorokin D.Y."/>
            <person name="Elcheninov A.G."/>
            <person name="Kostrikina N.A."/>
            <person name="Bale N.J."/>
            <person name="Sinninghe Damste J.S."/>
            <person name="Khijniak T.V."/>
            <person name="Kublanov I.V."/>
            <person name="Toshchakov S.V."/>
        </authorList>
    </citation>
    <scope>NUCLEOTIDE SEQUENCE [LARGE SCALE GENOMIC DNA]</scope>
    <source>
        <strain evidence="9 10">AArcht7</strain>
    </source>
</reference>
<protein>
    <submittedName>
        <fullName evidence="9">Catechol 2,3-dioxygenase</fullName>
    </submittedName>
</protein>
<keyword evidence="7" id="KW-0560">Oxidoreductase</keyword>
<dbReference type="InterPro" id="IPR029068">
    <property type="entry name" value="Glyas_Bleomycin-R_OHBP_Dase"/>
</dbReference>
<sequence>MPSAQRIEHVHVKVEELDSAVPFYTDVMGLVEQDRSDGTVYLGCGLDENFDLAVSEGGTGLDHVAVRVESEDEVESYEARLTDEGVDVRRTDGEEPGQGVGVQFETPTGKRVEFVTVEDWAYFHSDEAQDGRLGVTPPDLDHVTLMSPDVQADAEFLRDVVDFKISNVIVAEENDDEWGGAFTRHGVHHHDIAFLGGPPEYSMHHVAWEMESTEQMRMFVDRINQHGQELELGIGRHYVGDSIFSYFWEPGGNRFELAAGVADVDPNAEPGFYTFEEALSAWGPIIPPESFTSEGS</sequence>